<comment type="caution">
    <text evidence="1">The sequence shown here is derived from an EMBL/GenBank/DDBJ whole genome shotgun (WGS) entry which is preliminary data.</text>
</comment>
<reference evidence="1 2" key="1">
    <citation type="submission" date="2015-08" db="EMBL/GenBank/DDBJ databases">
        <title>Genome sequencing of Penicillium nordicum.</title>
        <authorList>
            <person name="Nguyen H.D."/>
            <person name="Seifert K.A."/>
        </authorList>
    </citation>
    <scope>NUCLEOTIDE SEQUENCE [LARGE SCALE GENOMIC DNA]</scope>
    <source>
        <strain evidence="1 2">DAOMC 185683</strain>
    </source>
</reference>
<proteinExistence type="predicted"/>
<accession>A0A0M9WIE3</accession>
<sequence>MLTSLNSYLLNQVTFNSPREGAPHRRRVPRTRCRPAAASSIKAFILYPSLSSSSSSSSSSLSITLHLNSSAIQHQSQETITEALPSV</sequence>
<dbReference type="Proteomes" id="UP000037696">
    <property type="component" value="Unassembled WGS sequence"/>
</dbReference>
<dbReference type="EMBL" id="LHQQ01000034">
    <property type="protein sequence ID" value="KOS46042.1"/>
    <property type="molecule type" value="Genomic_DNA"/>
</dbReference>
<evidence type="ECO:0000313" key="2">
    <source>
        <dbReference type="Proteomes" id="UP000037696"/>
    </source>
</evidence>
<gene>
    <name evidence="1" type="ORF">ACN38_g2989</name>
</gene>
<dbReference type="AlphaFoldDB" id="A0A0M9WIE3"/>
<keyword evidence="2" id="KW-1185">Reference proteome</keyword>
<protein>
    <submittedName>
        <fullName evidence="1">Uncharacterized protein</fullName>
    </submittedName>
</protein>
<organism evidence="1 2">
    <name type="scientific">Penicillium nordicum</name>
    <dbReference type="NCBI Taxonomy" id="229535"/>
    <lineage>
        <taxon>Eukaryota</taxon>
        <taxon>Fungi</taxon>
        <taxon>Dikarya</taxon>
        <taxon>Ascomycota</taxon>
        <taxon>Pezizomycotina</taxon>
        <taxon>Eurotiomycetes</taxon>
        <taxon>Eurotiomycetidae</taxon>
        <taxon>Eurotiales</taxon>
        <taxon>Aspergillaceae</taxon>
        <taxon>Penicillium</taxon>
    </lineage>
</organism>
<evidence type="ECO:0000313" key="1">
    <source>
        <dbReference type="EMBL" id="KOS46042.1"/>
    </source>
</evidence>
<name>A0A0M9WIE3_9EURO</name>